<dbReference type="GO" id="GO:0005737">
    <property type="term" value="C:cytoplasm"/>
    <property type="evidence" value="ECO:0007669"/>
    <property type="project" value="TreeGrafter"/>
</dbReference>
<dbReference type="PANTHER" id="PTHR45705">
    <property type="entry name" value="FI20236P1"/>
    <property type="match status" value="1"/>
</dbReference>
<dbReference type="InterPro" id="IPR015940">
    <property type="entry name" value="UBA"/>
</dbReference>
<dbReference type="GO" id="GO:0008270">
    <property type="term" value="F:zinc ion binding"/>
    <property type="evidence" value="ECO:0007669"/>
    <property type="project" value="UniProtKB-KW"/>
</dbReference>
<evidence type="ECO:0000256" key="5">
    <source>
        <dbReference type="PROSITE-ProRule" id="PRU00288"/>
    </source>
</evidence>
<dbReference type="Gene3D" id="1.10.8.10">
    <property type="entry name" value="DNA helicase RuvA subunit, C-terminal domain"/>
    <property type="match status" value="2"/>
</dbReference>
<keyword evidence="2" id="KW-0479">Metal-binding</keyword>
<evidence type="ECO:0008006" key="11">
    <source>
        <dbReference type="Google" id="ProtNLM"/>
    </source>
</evidence>
<name>S2JSP2_MUCC1</name>
<dbReference type="Gene3D" id="1.10.220.150">
    <property type="entry name" value="Arf GTPase activating protein"/>
    <property type="match status" value="1"/>
</dbReference>
<dbReference type="OMA" id="ASWNMGI"/>
<feature type="domain" description="Arf-GAP" evidence="8">
    <location>
        <begin position="14"/>
        <end position="135"/>
    </location>
</feature>
<dbReference type="EMBL" id="KE124097">
    <property type="protein sequence ID" value="EPB82825.1"/>
    <property type="molecule type" value="Genomic_DNA"/>
</dbReference>
<evidence type="ECO:0000256" key="6">
    <source>
        <dbReference type="SAM" id="MobiDB-lite"/>
    </source>
</evidence>
<feature type="domain" description="UBA" evidence="7">
    <location>
        <begin position="235"/>
        <end position="276"/>
    </location>
</feature>
<gene>
    <name evidence="9" type="ORF">HMPREF1544_10439</name>
</gene>
<protein>
    <recommendedName>
        <fullName evidence="11">Arf-GAP domain-containing protein</fullName>
    </recommendedName>
</protein>
<organism evidence="9 10">
    <name type="scientific">Mucor circinelloides f. circinelloides (strain 1006PhL)</name>
    <name type="common">Mucormycosis agent</name>
    <name type="synonym">Calyptromyces circinelloides</name>
    <dbReference type="NCBI Taxonomy" id="1220926"/>
    <lineage>
        <taxon>Eukaryota</taxon>
        <taxon>Fungi</taxon>
        <taxon>Fungi incertae sedis</taxon>
        <taxon>Mucoromycota</taxon>
        <taxon>Mucoromycotina</taxon>
        <taxon>Mucoromycetes</taxon>
        <taxon>Mucorales</taxon>
        <taxon>Mucorineae</taxon>
        <taxon>Mucoraceae</taxon>
        <taxon>Mucor</taxon>
    </lineage>
</organism>
<feature type="compositionally biased region" description="Low complexity" evidence="6">
    <location>
        <begin position="445"/>
        <end position="483"/>
    </location>
</feature>
<dbReference type="FunFam" id="1.10.220.150:FF:000009">
    <property type="entry name" value="stromal membrane-associated protein 1 isoform X1"/>
    <property type="match status" value="1"/>
</dbReference>
<dbReference type="InterPro" id="IPR038508">
    <property type="entry name" value="ArfGAP_dom_sf"/>
</dbReference>
<proteinExistence type="predicted"/>
<dbReference type="InterPro" id="IPR001164">
    <property type="entry name" value="ArfGAP_dom"/>
</dbReference>
<dbReference type="PROSITE" id="PS50115">
    <property type="entry name" value="ARFGAP"/>
    <property type="match status" value="1"/>
</dbReference>
<dbReference type="PANTHER" id="PTHR45705:SF1">
    <property type="entry name" value="FI20236P1"/>
    <property type="match status" value="1"/>
</dbReference>
<keyword evidence="1" id="KW-0343">GTPase activation</keyword>
<evidence type="ECO:0000256" key="4">
    <source>
        <dbReference type="ARBA" id="ARBA00022833"/>
    </source>
</evidence>
<evidence type="ECO:0000313" key="10">
    <source>
        <dbReference type="Proteomes" id="UP000014254"/>
    </source>
</evidence>
<sequence length="499" mass="56286">MSERQSKSVQDRHERMLNEIVKNPGNEHCADCGSKNPRWASYSLGVFLCIRCAGIHRKMGTHISKVKSITMDQWTSEQIEMMRKSGGNIAVNSKINPNPGNNPRPLAQDDEHAMERYIRAKWEKRAFLAENNRMAPLPKTPVSVPAVARLQALPKRSSSVPILAASTSNNTNNVLALNQLREMGFKDEVKNKQILLQTQGSIEAAIEILSRSAVSLSASAPPAMAQQQQQQQQFMTNDQKVDQLMKLGFMDRNSNMDALRRSGGNMDIAMTILNETKNIIQQQQGFAGQTQQQHQEPFRSNSVPVLGNQLLIDVDSTPAITNSATSNPFASQQQPQQPLQIQYTMQQQPFMYQQQQQQQQQPTMQNNVFNNPFGLTTTSSSTIATTTNTTAPNLSFHQTSLVQQPMQQQQQANLSNPFSQMTPMTNSPYTINNNTSYFMPTSTTQPHQQQPFFNQQQPQQQQQPFMQQQQPHQQQFQYQQQQQTMSPWSSSAATPNTLF</sequence>
<evidence type="ECO:0000259" key="7">
    <source>
        <dbReference type="PROSITE" id="PS50030"/>
    </source>
</evidence>
<dbReference type="CDD" id="cd08204">
    <property type="entry name" value="ArfGap"/>
    <property type="match status" value="1"/>
</dbReference>
<feature type="region of interest" description="Disordered" evidence="6">
    <location>
        <begin position="423"/>
        <end position="499"/>
    </location>
</feature>
<dbReference type="SMART" id="SM00105">
    <property type="entry name" value="ArfGap"/>
    <property type="match status" value="1"/>
</dbReference>
<dbReference type="OrthoDB" id="10266696at2759"/>
<dbReference type="PROSITE" id="PS50030">
    <property type="entry name" value="UBA"/>
    <property type="match status" value="2"/>
</dbReference>
<dbReference type="InterPro" id="IPR009060">
    <property type="entry name" value="UBA-like_sf"/>
</dbReference>
<keyword evidence="3 5" id="KW-0863">Zinc-finger</keyword>
<evidence type="ECO:0000256" key="3">
    <source>
        <dbReference type="ARBA" id="ARBA00022771"/>
    </source>
</evidence>
<reference evidence="10" key="1">
    <citation type="submission" date="2013-05" db="EMBL/GenBank/DDBJ databases">
        <title>The Genome sequence of Mucor circinelloides f. circinelloides 1006PhL.</title>
        <authorList>
            <consortium name="The Broad Institute Genomics Platform"/>
            <person name="Cuomo C."/>
            <person name="Earl A."/>
            <person name="Findley K."/>
            <person name="Lee S.C."/>
            <person name="Walker B."/>
            <person name="Young S."/>
            <person name="Zeng Q."/>
            <person name="Gargeya S."/>
            <person name="Fitzgerald M."/>
            <person name="Haas B."/>
            <person name="Abouelleil A."/>
            <person name="Allen A.W."/>
            <person name="Alvarado L."/>
            <person name="Arachchi H.M."/>
            <person name="Berlin A.M."/>
            <person name="Chapman S.B."/>
            <person name="Gainer-Dewar J."/>
            <person name="Goldberg J."/>
            <person name="Griggs A."/>
            <person name="Gujja S."/>
            <person name="Hansen M."/>
            <person name="Howarth C."/>
            <person name="Imamovic A."/>
            <person name="Ireland A."/>
            <person name="Larimer J."/>
            <person name="McCowan C."/>
            <person name="Murphy C."/>
            <person name="Pearson M."/>
            <person name="Poon T.W."/>
            <person name="Priest M."/>
            <person name="Roberts A."/>
            <person name="Saif S."/>
            <person name="Shea T."/>
            <person name="Sisk P."/>
            <person name="Sykes S."/>
            <person name="Wortman J."/>
            <person name="Nusbaum C."/>
            <person name="Birren B."/>
        </authorList>
    </citation>
    <scope>NUCLEOTIDE SEQUENCE [LARGE SCALE GENOMIC DNA]</scope>
    <source>
        <strain evidence="10">1006PhL</strain>
    </source>
</reference>
<dbReference type="Pfam" id="PF01412">
    <property type="entry name" value="ArfGap"/>
    <property type="match status" value="1"/>
</dbReference>
<feature type="domain" description="UBA" evidence="7">
    <location>
        <begin position="168"/>
        <end position="212"/>
    </location>
</feature>
<dbReference type="PRINTS" id="PR00405">
    <property type="entry name" value="REVINTRACTNG"/>
</dbReference>
<feature type="compositionally biased region" description="Polar residues" evidence="6">
    <location>
        <begin position="423"/>
        <end position="444"/>
    </location>
</feature>
<evidence type="ECO:0000256" key="2">
    <source>
        <dbReference type="ARBA" id="ARBA00022723"/>
    </source>
</evidence>
<dbReference type="eggNOG" id="KOG0703">
    <property type="taxonomic scope" value="Eukaryota"/>
</dbReference>
<dbReference type="GO" id="GO:0005096">
    <property type="term" value="F:GTPase activator activity"/>
    <property type="evidence" value="ECO:0007669"/>
    <property type="project" value="UniProtKB-KW"/>
</dbReference>
<dbReference type="VEuPathDB" id="FungiDB:HMPREF1544_10439"/>
<dbReference type="InterPro" id="IPR037278">
    <property type="entry name" value="ARFGAP/RecO"/>
</dbReference>
<dbReference type="SMART" id="SM00165">
    <property type="entry name" value="UBA"/>
    <property type="match status" value="2"/>
</dbReference>
<evidence type="ECO:0000259" key="8">
    <source>
        <dbReference type="PROSITE" id="PS50115"/>
    </source>
</evidence>
<dbReference type="STRING" id="1220926.S2JSP2"/>
<evidence type="ECO:0000256" key="1">
    <source>
        <dbReference type="ARBA" id="ARBA00022468"/>
    </source>
</evidence>
<accession>S2JSP2</accession>
<keyword evidence="4" id="KW-0862">Zinc</keyword>
<dbReference type="InParanoid" id="S2JSP2"/>
<feature type="compositionally biased region" description="Polar residues" evidence="6">
    <location>
        <begin position="484"/>
        <end position="499"/>
    </location>
</feature>
<keyword evidence="10" id="KW-1185">Reference proteome</keyword>
<dbReference type="AlphaFoldDB" id="S2JSP2"/>
<evidence type="ECO:0000313" key="9">
    <source>
        <dbReference type="EMBL" id="EPB82825.1"/>
    </source>
</evidence>
<dbReference type="SUPFAM" id="SSF57863">
    <property type="entry name" value="ArfGap/RecO-like zinc finger"/>
    <property type="match status" value="1"/>
</dbReference>
<dbReference type="SUPFAM" id="SSF46934">
    <property type="entry name" value="UBA-like"/>
    <property type="match status" value="2"/>
</dbReference>
<dbReference type="Proteomes" id="UP000014254">
    <property type="component" value="Unassembled WGS sequence"/>
</dbReference>
<dbReference type="InterPro" id="IPR051718">
    <property type="entry name" value="ARF_GTPase-activating"/>
</dbReference>